<organism evidence="2">
    <name type="scientific">Arion vulgaris</name>
    <dbReference type="NCBI Taxonomy" id="1028688"/>
    <lineage>
        <taxon>Eukaryota</taxon>
        <taxon>Metazoa</taxon>
        <taxon>Spiralia</taxon>
        <taxon>Lophotrochozoa</taxon>
        <taxon>Mollusca</taxon>
        <taxon>Gastropoda</taxon>
        <taxon>Heterobranchia</taxon>
        <taxon>Euthyneura</taxon>
        <taxon>Panpulmonata</taxon>
        <taxon>Eupulmonata</taxon>
        <taxon>Stylommatophora</taxon>
        <taxon>Helicina</taxon>
        <taxon>Arionoidea</taxon>
        <taxon>Arionidae</taxon>
        <taxon>Arion</taxon>
    </lineage>
</organism>
<feature type="non-terminal residue" evidence="2">
    <location>
        <position position="213"/>
    </location>
</feature>
<feature type="non-terminal residue" evidence="2">
    <location>
        <position position="1"/>
    </location>
</feature>
<evidence type="ECO:0000313" key="2">
    <source>
        <dbReference type="EMBL" id="CEK69822.1"/>
    </source>
</evidence>
<evidence type="ECO:0000256" key="1">
    <source>
        <dbReference type="SAM" id="MobiDB-lite"/>
    </source>
</evidence>
<feature type="region of interest" description="Disordered" evidence="1">
    <location>
        <begin position="166"/>
        <end position="185"/>
    </location>
</feature>
<sequence>YQNESGITFDTDSSYIEGVDKPDEDYDFMYRDLQEAEREQIDDHFANLFNELDTMAAANQIEVSEDNAYILESQNLDILDEITDHITKDSFEAEVPAEDESKTVDVSEIKFQVVENESAVVVDDLDVYQERLINAPEIVITEESPVDDNANDINLEFTEQFRELEAEAPETSRTVELHSTENPTDFEEFSEIELETRTADITPEPERELELEP</sequence>
<protein>
    <submittedName>
        <fullName evidence="2">Uncharacterized protein</fullName>
    </submittedName>
</protein>
<dbReference type="EMBL" id="HACG01022957">
    <property type="protein sequence ID" value="CEK69822.1"/>
    <property type="molecule type" value="Transcribed_RNA"/>
</dbReference>
<name>A0A0B6ZN57_9EUPU</name>
<gene>
    <name evidence="2" type="primary">ORF71726</name>
</gene>
<proteinExistence type="predicted"/>
<dbReference type="AlphaFoldDB" id="A0A0B6ZN57"/>
<reference evidence="2" key="1">
    <citation type="submission" date="2014-12" db="EMBL/GenBank/DDBJ databases">
        <title>Insight into the proteome of Arion vulgaris.</title>
        <authorList>
            <person name="Aradska J."/>
            <person name="Bulat T."/>
            <person name="Smidak R."/>
            <person name="Sarate P."/>
            <person name="Gangsoo J."/>
            <person name="Sialana F."/>
            <person name="Bilban M."/>
            <person name="Lubec G."/>
        </authorList>
    </citation>
    <scope>NUCLEOTIDE SEQUENCE</scope>
    <source>
        <tissue evidence="2">Skin</tissue>
    </source>
</reference>
<accession>A0A0B6ZN57</accession>